<dbReference type="SUPFAM" id="SSF54849">
    <property type="entry name" value="GroEL-intermediate domain like"/>
    <property type="match status" value="1"/>
</dbReference>
<dbReference type="InterPro" id="IPR027484">
    <property type="entry name" value="PInositol-4-P-5-kinase_N"/>
</dbReference>
<dbReference type="PANTHER" id="PTHR45748">
    <property type="entry name" value="1-PHOSPHATIDYLINOSITOL 3-PHOSPHATE 5-KINASE-RELATED"/>
    <property type="match status" value="1"/>
</dbReference>
<comment type="caution">
    <text evidence="9">The sequence shown here is derived from an EMBL/GenBank/DDBJ whole genome shotgun (WGS) entry which is preliminary data.</text>
</comment>
<dbReference type="InterPro" id="IPR002498">
    <property type="entry name" value="PInositol-4-P-4/5-kinase_core"/>
</dbReference>
<feature type="domain" description="PIPK" evidence="8">
    <location>
        <begin position="1262"/>
        <end position="1583"/>
    </location>
</feature>
<proteinExistence type="predicted"/>
<dbReference type="CDD" id="cd03334">
    <property type="entry name" value="Fab1_TCP"/>
    <property type="match status" value="1"/>
</dbReference>
<keyword evidence="4 6" id="KW-0418">Kinase</keyword>
<feature type="compositionally biased region" description="Polar residues" evidence="7">
    <location>
        <begin position="214"/>
        <end position="263"/>
    </location>
</feature>
<evidence type="ECO:0000313" key="9">
    <source>
        <dbReference type="EMBL" id="KAJ3046413.1"/>
    </source>
</evidence>
<keyword evidence="3 6" id="KW-0547">Nucleotide-binding</keyword>
<dbReference type="FunFam" id="3.50.7.10:FF:000007">
    <property type="entry name" value="1-phosphatidylinositol 3-phosphate 5-kinase isoform X1"/>
    <property type="match status" value="1"/>
</dbReference>
<dbReference type="Pfam" id="PF00118">
    <property type="entry name" value="Cpn60_TCP1"/>
    <property type="match status" value="1"/>
</dbReference>
<dbReference type="Proteomes" id="UP001212841">
    <property type="component" value="Unassembled WGS sequence"/>
</dbReference>
<feature type="compositionally biased region" description="Basic and acidic residues" evidence="7">
    <location>
        <begin position="1111"/>
        <end position="1120"/>
    </location>
</feature>
<evidence type="ECO:0000256" key="6">
    <source>
        <dbReference type="PROSITE-ProRule" id="PRU00781"/>
    </source>
</evidence>
<dbReference type="Gene3D" id="3.30.800.10">
    <property type="entry name" value="Phosphatidylinositol Phosphate Kinase II Beta"/>
    <property type="match status" value="1"/>
</dbReference>
<keyword evidence="5 6" id="KW-0067">ATP-binding</keyword>
<dbReference type="GO" id="GO:0000285">
    <property type="term" value="F:1-phosphatidylinositol-3-phosphate 5-kinase activity"/>
    <property type="evidence" value="ECO:0007669"/>
    <property type="project" value="UniProtKB-EC"/>
</dbReference>
<evidence type="ECO:0000256" key="7">
    <source>
        <dbReference type="SAM" id="MobiDB-lite"/>
    </source>
</evidence>
<keyword evidence="10" id="KW-1185">Reference proteome</keyword>
<dbReference type="SUPFAM" id="SSF56104">
    <property type="entry name" value="SAICAR synthase-like"/>
    <property type="match status" value="1"/>
</dbReference>
<feature type="compositionally biased region" description="Polar residues" evidence="7">
    <location>
        <begin position="1"/>
        <end position="16"/>
    </location>
</feature>
<evidence type="ECO:0000256" key="1">
    <source>
        <dbReference type="ARBA" id="ARBA00012009"/>
    </source>
</evidence>
<dbReference type="Pfam" id="PF01504">
    <property type="entry name" value="PIP5K"/>
    <property type="match status" value="1"/>
</dbReference>
<evidence type="ECO:0000313" key="10">
    <source>
        <dbReference type="Proteomes" id="UP001212841"/>
    </source>
</evidence>
<feature type="compositionally biased region" description="Polar residues" evidence="7">
    <location>
        <begin position="1124"/>
        <end position="1134"/>
    </location>
</feature>
<dbReference type="GO" id="GO:0046854">
    <property type="term" value="P:phosphatidylinositol phosphate biosynthetic process"/>
    <property type="evidence" value="ECO:0007669"/>
    <property type="project" value="TreeGrafter"/>
</dbReference>
<evidence type="ECO:0000256" key="3">
    <source>
        <dbReference type="ARBA" id="ARBA00022741"/>
    </source>
</evidence>
<dbReference type="GO" id="GO:0010008">
    <property type="term" value="C:endosome membrane"/>
    <property type="evidence" value="ECO:0007669"/>
    <property type="project" value="TreeGrafter"/>
</dbReference>
<evidence type="ECO:0000256" key="2">
    <source>
        <dbReference type="ARBA" id="ARBA00022679"/>
    </source>
</evidence>
<dbReference type="Gene3D" id="3.50.7.10">
    <property type="entry name" value="GroEL"/>
    <property type="match status" value="1"/>
</dbReference>
<evidence type="ECO:0000256" key="4">
    <source>
        <dbReference type="ARBA" id="ARBA00022777"/>
    </source>
</evidence>
<dbReference type="Gene3D" id="3.30.810.10">
    <property type="entry name" value="2-Layer Sandwich"/>
    <property type="match status" value="1"/>
</dbReference>
<sequence>MKLMSNYQAQEGSSDQLEVPNPFSSLKHATPRPSVTGTHHSQQPTLSSTPVHSTTLSLPPNSKGRLASASPEVQPMEGFKRLFAGPRAIRRAASEEVGNDYAASPVPFRSILDDDKASVADLTTDLMDPEIALYTTDDEVDTPHHEGWMFNLTSNYEGPDMAPDYFNVCSNPSTMNDEASDSMGKMSRLKIHRTMKNEELRQQFTRDKMKRRSLSLSHARSTKFSSRPVTRQISRVSLTGSESILENGSEHGSLSSTTVSQRSYRGGSMPLTVELNPASLQHMRRLLRQVLYESDLSPVREWEEVIMNLMLKVCDNVQPDVRAGDDIDIRHYVKIKKIPGGTPRDSEYVHGVACSKNVAHKRMVRAIQNPRILLLTFALEYERVENQFLSLEPVLSQEREHLKNLVARVVALKPDVVLVEKTVARLALEFLLEANVAVAYNVKPSVIEALARCTRADVISSIDKLALEPRLGSCEQFQVKTFMHSDIPGYRKSFLYFEGCPRQLGCTLMLRGANMETLAKLKQIADLMAFVVYNLKLETNLFRNQYTAFHNSSPSAPDCSTLDLYCDILTGPEADSIRDPNVDRVTHAIRLYQQTILSVSPHVRFPPPYLLMRMKEQEHQMAAAHRKQQGDKTKGELVKMGDYRAVAEGADMTDPESIMFAMFETNGLPDNLLASLETRAGITHLLESAESLSPFGHQSITVLYSNSCAATTIPCQAPEQHLIEYYRATDMTLGQYLEELYFNSDFICASKLCDRKMLVHLRCYAHWQGRVNVVIEEFPCPVPGMESTILMWSKCKVCGQTTPHVPMSEDTWKYSFGKYLELWYYCARSDCKGSLCPHGLHQAYARYFGLKNLAVRFEYDPIDLLEVSVPPMKLRIKPEQSTKLRGTDADALRDMITRYFDSISERIKNFTYDIVPKEKVQACTEAMTELGRRAGLEKKYMLQLLQQTMISSAMSDTIALNAVFRALHEKVTTWDIEFANFVRTYLQSDSKEIRRLTAAQIRRMFADRDVGDRASSINTVVQESPVLDFEMTANPTMFDASLPLLGSSPSANRNQLWFRSLSRPGERDRDMSLPGTYTQRRLSLEMMRNGSEKKGPGVGVELPVVGSRRPFRDNFTEFHGRQPHSPSRQSNGRSTPVAGSPRMGLFPRPSIDDITLYRSRLYRPSIEWLLKEDENAKPFEIEDDPWSPPGAHPAENLLGEDSESIREGGDQQDDPFWYGKADMGDDEDFPMEWNTISGVSVEALEGDKSAFPPGLLLMGGERTSIMKTITNLWTGNAANFLPLTYPISATEHVFPDSLVVVREDEPSSIIAFTLNSRHYKEKLLSMQQGGGDGLLMPPAPDDTQSRYSIELDDQYGDIEETLLRGTGTHIRYHDRYVVKQLSRLEMDSLYKFAPAYFEYMSQAFFHELPTVLAKIFGIYRISFKNPSTGRSMRMDLFVMENLFYERKISRIFDLKGSMRNRHVQSTGRQNEVLLDENLVEFIYESPLFIREHSKKLLRASVWNDTLFLSKLNVMDYSLLVGIDDERNELVVGIVDYIRTFTWDKKLESWVKETAFLGGGGKEPTIVSPRQYKNRFREAMERYFLMVPDKFTSPKSFIPPGQPM</sequence>
<dbReference type="SMART" id="SM00330">
    <property type="entry name" value="PIPKc"/>
    <property type="match status" value="1"/>
</dbReference>
<dbReference type="PANTHER" id="PTHR45748:SF7">
    <property type="entry name" value="1-PHOSPHATIDYLINOSITOL 3-PHOSPHATE 5-KINASE-RELATED"/>
    <property type="match status" value="1"/>
</dbReference>
<feature type="region of interest" description="Disordered" evidence="7">
    <location>
        <begin position="1111"/>
        <end position="1145"/>
    </location>
</feature>
<feature type="region of interest" description="Disordered" evidence="7">
    <location>
        <begin position="205"/>
        <end position="265"/>
    </location>
</feature>
<reference evidence="9" key="1">
    <citation type="submission" date="2020-05" db="EMBL/GenBank/DDBJ databases">
        <title>Phylogenomic resolution of chytrid fungi.</title>
        <authorList>
            <person name="Stajich J.E."/>
            <person name="Amses K."/>
            <person name="Simmons R."/>
            <person name="Seto K."/>
            <person name="Myers J."/>
            <person name="Bonds A."/>
            <person name="Quandt C.A."/>
            <person name="Barry K."/>
            <person name="Liu P."/>
            <person name="Grigoriev I."/>
            <person name="Longcore J.E."/>
            <person name="James T.Y."/>
        </authorList>
    </citation>
    <scope>NUCLEOTIDE SEQUENCE</scope>
    <source>
        <strain evidence="9">JEL0318</strain>
    </source>
</reference>
<dbReference type="InterPro" id="IPR027410">
    <property type="entry name" value="TCP-1-like_intermed_sf"/>
</dbReference>
<evidence type="ECO:0000259" key="8">
    <source>
        <dbReference type="PROSITE" id="PS51455"/>
    </source>
</evidence>
<dbReference type="PROSITE" id="PS51455">
    <property type="entry name" value="PIPK"/>
    <property type="match status" value="1"/>
</dbReference>
<dbReference type="FunFam" id="3.30.810.10:FF:000001">
    <property type="entry name" value="1-phosphatidylinositol 3-phosphate 5-kinase FAB1"/>
    <property type="match status" value="1"/>
</dbReference>
<dbReference type="InterPro" id="IPR044769">
    <property type="entry name" value="PIKfyve_PIPKc"/>
</dbReference>
<dbReference type="InterPro" id="IPR027483">
    <property type="entry name" value="PInositol-4-P-4/5-kinase_C_sf"/>
</dbReference>
<feature type="compositionally biased region" description="Polar residues" evidence="7">
    <location>
        <begin position="33"/>
        <end position="60"/>
    </location>
</feature>
<organism evidence="9 10">
    <name type="scientific">Rhizophlyctis rosea</name>
    <dbReference type="NCBI Taxonomy" id="64517"/>
    <lineage>
        <taxon>Eukaryota</taxon>
        <taxon>Fungi</taxon>
        <taxon>Fungi incertae sedis</taxon>
        <taxon>Chytridiomycota</taxon>
        <taxon>Chytridiomycota incertae sedis</taxon>
        <taxon>Chytridiomycetes</taxon>
        <taxon>Rhizophlyctidales</taxon>
        <taxon>Rhizophlyctidaceae</taxon>
        <taxon>Rhizophlyctis</taxon>
    </lineage>
</organism>
<name>A0AAD5S7L3_9FUNG</name>
<dbReference type="GO" id="GO:0000329">
    <property type="term" value="C:fungal-type vacuole membrane"/>
    <property type="evidence" value="ECO:0007669"/>
    <property type="project" value="TreeGrafter"/>
</dbReference>
<evidence type="ECO:0000256" key="5">
    <source>
        <dbReference type="ARBA" id="ARBA00022840"/>
    </source>
</evidence>
<dbReference type="EC" id="2.7.1.150" evidence="1"/>
<dbReference type="CDD" id="cd17300">
    <property type="entry name" value="PIPKc_PIKfyve"/>
    <property type="match status" value="1"/>
</dbReference>
<protein>
    <recommendedName>
        <fullName evidence="1">1-phosphatidylinositol-3-phosphate 5-kinase</fullName>
        <ecNumber evidence="1">2.7.1.150</ecNumber>
    </recommendedName>
</protein>
<feature type="region of interest" description="Disordered" evidence="7">
    <location>
        <begin position="1"/>
        <end position="73"/>
    </location>
</feature>
<gene>
    <name evidence="9" type="primary">FAB1</name>
    <name evidence="9" type="ORF">HK097_000878</name>
</gene>
<dbReference type="SUPFAM" id="SSF52029">
    <property type="entry name" value="GroEL apical domain-like"/>
    <property type="match status" value="1"/>
</dbReference>
<dbReference type="EMBL" id="JADGJD010001172">
    <property type="protein sequence ID" value="KAJ3046413.1"/>
    <property type="molecule type" value="Genomic_DNA"/>
</dbReference>
<dbReference type="InterPro" id="IPR002423">
    <property type="entry name" value="Cpn60/GroEL/TCP-1"/>
</dbReference>
<dbReference type="InterPro" id="IPR027409">
    <property type="entry name" value="GroEL-like_apical_dom_sf"/>
</dbReference>
<dbReference type="GO" id="GO:0005524">
    <property type="term" value="F:ATP binding"/>
    <property type="evidence" value="ECO:0007669"/>
    <property type="project" value="UniProtKB-UniRule"/>
</dbReference>
<keyword evidence="2 6" id="KW-0808">Transferase</keyword>
<accession>A0AAD5S7L3</accession>